<sequence>MVKPSIKQKDSHRKFHCRFSKLKFSSTLSAEVLMFIVWLAASAIPLMRSDIFPVRMRVAKITPLRNLSAPECAKIVFLMDRGRLLQMGRIPHTLDSRN</sequence>
<accession>A0AAV4MPA2</accession>
<keyword evidence="3" id="KW-1185">Reference proteome</keyword>
<feature type="transmembrane region" description="Helical" evidence="1">
    <location>
        <begin position="28"/>
        <end position="47"/>
    </location>
</feature>
<protein>
    <submittedName>
        <fullName evidence="2">Uncharacterized protein</fullName>
    </submittedName>
</protein>
<keyword evidence="1" id="KW-0812">Transmembrane</keyword>
<name>A0AAV4MPA2_9ARAC</name>
<dbReference type="AlphaFoldDB" id="A0AAV4MPA2"/>
<dbReference type="Proteomes" id="UP001054837">
    <property type="component" value="Unassembled WGS sequence"/>
</dbReference>
<evidence type="ECO:0000256" key="1">
    <source>
        <dbReference type="SAM" id="Phobius"/>
    </source>
</evidence>
<gene>
    <name evidence="2" type="ORF">CDAR_482981</name>
</gene>
<evidence type="ECO:0000313" key="2">
    <source>
        <dbReference type="EMBL" id="GIX74377.1"/>
    </source>
</evidence>
<evidence type="ECO:0000313" key="3">
    <source>
        <dbReference type="Proteomes" id="UP001054837"/>
    </source>
</evidence>
<dbReference type="EMBL" id="BPLQ01000744">
    <property type="protein sequence ID" value="GIX74377.1"/>
    <property type="molecule type" value="Genomic_DNA"/>
</dbReference>
<organism evidence="2 3">
    <name type="scientific">Caerostris darwini</name>
    <dbReference type="NCBI Taxonomy" id="1538125"/>
    <lineage>
        <taxon>Eukaryota</taxon>
        <taxon>Metazoa</taxon>
        <taxon>Ecdysozoa</taxon>
        <taxon>Arthropoda</taxon>
        <taxon>Chelicerata</taxon>
        <taxon>Arachnida</taxon>
        <taxon>Araneae</taxon>
        <taxon>Araneomorphae</taxon>
        <taxon>Entelegynae</taxon>
        <taxon>Araneoidea</taxon>
        <taxon>Araneidae</taxon>
        <taxon>Caerostris</taxon>
    </lineage>
</organism>
<proteinExistence type="predicted"/>
<comment type="caution">
    <text evidence="2">The sequence shown here is derived from an EMBL/GenBank/DDBJ whole genome shotgun (WGS) entry which is preliminary data.</text>
</comment>
<keyword evidence="1" id="KW-0472">Membrane</keyword>
<reference evidence="2 3" key="1">
    <citation type="submission" date="2021-06" db="EMBL/GenBank/DDBJ databases">
        <title>Caerostris darwini draft genome.</title>
        <authorList>
            <person name="Kono N."/>
            <person name="Arakawa K."/>
        </authorList>
    </citation>
    <scope>NUCLEOTIDE SEQUENCE [LARGE SCALE GENOMIC DNA]</scope>
</reference>
<keyword evidence="1" id="KW-1133">Transmembrane helix</keyword>